<gene>
    <name evidence="1" type="ORF">M422DRAFT_184757</name>
</gene>
<protein>
    <submittedName>
        <fullName evidence="1">Uncharacterized protein</fullName>
    </submittedName>
</protein>
<organism evidence="1 2">
    <name type="scientific">Sphaerobolus stellatus (strain SS14)</name>
    <dbReference type="NCBI Taxonomy" id="990650"/>
    <lineage>
        <taxon>Eukaryota</taxon>
        <taxon>Fungi</taxon>
        <taxon>Dikarya</taxon>
        <taxon>Basidiomycota</taxon>
        <taxon>Agaricomycotina</taxon>
        <taxon>Agaricomycetes</taxon>
        <taxon>Phallomycetidae</taxon>
        <taxon>Geastrales</taxon>
        <taxon>Sphaerobolaceae</taxon>
        <taxon>Sphaerobolus</taxon>
    </lineage>
</organism>
<dbReference type="AlphaFoldDB" id="A0A0C9TQ89"/>
<keyword evidence="2" id="KW-1185">Reference proteome</keyword>
<evidence type="ECO:0000313" key="1">
    <source>
        <dbReference type="EMBL" id="KIJ32273.1"/>
    </source>
</evidence>
<dbReference type="Proteomes" id="UP000054279">
    <property type="component" value="Unassembled WGS sequence"/>
</dbReference>
<accession>A0A0C9TQ89</accession>
<evidence type="ECO:0000313" key="2">
    <source>
        <dbReference type="Proteomes" id="UP000054279"/>
    </source>
</evidence>
<dbReference type="OrthoDB" id="3267098at2759"/>
<reference evidence="1 2" key="1">
    <citation type="submission" date="2014-06" db="EMBL/GenBank/DDBJ databases">
        <title>Evolutionary Origins and Diversification of the Mycorrhizal Mutualists.</title>
        <authorList>
            <consortium name="DOE Joint Genome Institute"/>
            <consortium name="Mycorrhizal Genomics Consortium"/>
            <person name="Kohler A."/>
            <person name="Kuo A."/>
            <person name="Nagy L.G."/>
            <person name="Floudas D."/>
            <person name="Copeland A."/>
            <person name="Barry K.W."/>
            <person name="Cichocki N."/>
            <person name="Veneault-Fourrey C."/>
            <person name="LaButti K."/>
            <person name="Lindquist E.A."/>
            <person name="Lipzen A."/>
            <person name="Lundell T."/>
            <person name="Morin E."/>
            <person name="Murat C."/>
            <person name="Riley R."/>
            <person name="Ohm R."/>
            <person name="Sun H."/>
            <person name="Tunlid A."/>
            <person name="Henrissat B."/>
            <person name="Grigoriev I.V."/>
            <person name="Hibbett D.S."/>
            <person name="Martin F."/>
        </authorList>
    </citation>
    <scope>NUCLEOTIDE SEQUENCE [LARGE SCALE GENOMIC DNA]</scope>
    <source>
        <strain evidence="1 2">SS14</strain>
    </source>
</reference>
<dbReference type="EMBL" id="KN837229">
    <property type="protein sequence ID" value="KIJ32273.1"/>
    <property type="molecule type" value="Genomic_DNA"/>
</dbReference>
<sequence length="68" mass="7807">MFGFIDPANVIRACHLIPAFHFGQADLLCPGSVGHNNKADDMDYVHYYVNRFVDRDMFMHYFGGGHWA</sequence>
<proteinExistence type="predicted"/>
<name>A0A0C9TQ89_SPHS4</name>
<dbReference type="HOGENOM" id="CLU_163769_1_0_1"/>